<keyword evidence="2" id="KW-1185">Reference proteome</keyword>
<name>A0A150G8U5_GONPE</name>
<protein>
    <submittedName>
        <fullName evidence="1">Uncharacterized protein</fullName>
    </submittedName>
</protein>
<organism evidence="1 2">
    <name type="scientific">Gonium pectorale</name>
    <name type="common">Green alga</name>
    <dbReference type="NCBI Taxonomy" id="33097"/>
    <lineage>
        <taxon>Eukaryota</taxon>
        <taxon>Viridiplantae</taxon>
        <taxon>Chlorophyta</taxon>
        <taxon>core chlorophytes</taxon>
        <taxon>Chlorophyceae</taxon>
        <taxon>CS clade</taxon>
        <taxon>Chlamydomonadales</taxon>
        <taxon>Volvocaceae</taxon>
        <taxon>Gonium</taxon>
    </lineage>
</organism>
<dbReference type="AlphaFoldDB" id="A0A150G8U5"/>
<gene>
    <name evidence="1" type="ORF">GPECTOR_45g142</name>
</gene>
<reference evidence="2" key="1">
    <citation type="journal article" date="2016" name="Nat. Commun.">
        <title>The Gonium pectorale genome demonstrates co-option of cell cycle regulation during the evolution of multicellularity.</title>
        <authorList>
            <person name="Hanschen E.R."/>
            <person name="Marriage T.N."/>
            <person name="Ferris P.J."/>
            <person name="Hamaji T."/>
            <person name="Toyoda A."/>
            <person name="Fujiyama A."/>
            <person name="Neme R."/>
            <person name="Noguchi H."/>
            <person name="Minakuchi Y."/>
            <person name="Suzuki M."/>
            <person name="Kawai-Toyooka H."/>
            <person name="Smith D.R."/>
            <person name="Sparks H."/>
            <person name="Anderson J."/>
            <person name="Bakaric R."/>
            <person name="Luria V."/>
            <person name="Karger A."/>
            <person name="Kirschner M.W."/>
            <person name="Durand P.M."/>
            <person name="Michod R.E."/>
            <person name="Nozaki H."/>
            <person name="Olson B.J."/>
        </authorList>
    </citation>
    <scope>NUCLEOTIDE SEQUENCE [LARGE SCALE GENOMIC DNA]</scope>
    <source>
        <strain evidence="2">NIES-2863</strain>
    </source>
</reference>
<evidence type="ECO:0000313" key="1">
    <source>
        <dbReference type="EMBL" id="KXZ46272.1"/>
    </source>
</evidence>
<evidence type="ECO:0000313" key="2">
    <source>
        <dbReference type="Proteomes" id="UP000075714"/>
    </source>
</evidence>
<comment type="caution">
    <text evidence="1">The sequence shown here is derived from an EMBL/GenBank/DDBJ whole genome shotgun (WGS) entry which is preliminary data.</text>
</comment>
<sequence>MKATNSNLDTERKELLRMNDDLAKLAKKLEEDNFLLQKTYKIQSTNDASAAVLPSKLERLWLAGALDRMPRPLPDCSDEVKSRVRDLRRSVFGAAYERLIKGSQADSEALFGEMADMLYGSVRARLGYGAGDKQHQQLPAEGRSQLMMAMRAGVLAGTLARAIGGEGGGDGGFVRSKAADYYRRSGKHYYPVDAQKQRVERPFSATCKVPCLLLSLCPGYMHAGPQGATCYQEEKVAATQDPR</sequence>
<proteinExistence type="predicted"/>
<dbReference type="Proteomes" id="UP000075714">
    <property type="component" value="Unassembled WGS sequence"/>
</dbReference>
<accession>A0A150G8U5</accession>
<dbReference type="EMBL" id="LSYV01000046">
    <property type="protein sequence ID" value="KXZ46272.1"/>
    <property type="molecule type" value="Genomic_DNA"/>
</dbReference>